<dbReference type="OrthoDB" id="9794954at2"/>
<dbReference type="EMBL" id="CP000859">
    <property type="protein sequence ID" value="ABW67221.1"/>
    <property type="molecule type" value="Genomic_DNA"/>
</dbReference>
<feature type="domain" description="4Fe-4S ferredoxin-type" evidence="7">
    <location>
        <begin position="353"/>
        <end position="383"/>
    </location>
</feature>
<evidence type="ECO:0000256" key="1">
    <source>
        <dbReference type="ARBA" id="ARBA00022485"/>
    </source>
</evidence>
<sequence length="688" mass="77312">MEPIIAPADFSLFGFIPTVIFSFLIPVVGVGCFAYIMARRVAPLVKAAPDNRFDQIPQRIIAVIKLWLLQWRQPRYMVAGVLHIMIFAGFLVLSIRSTQLVILGVSSNFAIPGFDTIIGDIYNVFKDYAATMVLVACIIAAYRRAIVKPARYAVPEKYGHDHTAEAIFVLGLISTLMISESLFEASELAASGHEKFLAPLSLVWFEHLLLSGASQGTLQAIHIAAYYVHDITFFFFLCFLPMGKHFHVITSVFNVFFMRMKKGNTKPVRHDITDAQLDDLESFGVKKIEDFTWKHMLDFYSCADCGRCSDQCPANTVGRPLSPRFITIKGRDKLFANYPLRGAFAESKPLIGDIYEEDEIWSCTTCGACEQECPLGIEYIDKIVDLRRAMVDEGMVPQSLQKPLSALEKRGNAWGKMEKKRAEWAQEEAFAAQCQVKILDGKKETADTLYFVDSISSYDDRMQDLARATARILCAAGTDFGVLGKEEKDSGNEVRRFGEEMLFQSLKEHNIEAILNSGAKHIVTADPHAFNAIKNDYHNDELPDIEHLAQYVARKIKSGEIRLKDVEDSSKVYTYHDPCYLGRHNEVYDDPRDAMDAIPGLKRVEMIKSRDRSFCCSGGGLMLFYEPEEEERMAVLRVKMAAEAGANVIVTACPFCLVNMEDAIKVAQMEDTMEAIDFSELIARHLDA</sequence>
<keyword evidence="3" id="KW-0560">Oxidoreductase</keyword>
<dbReference type="eggNOG" id="COG0247">
    <property type="taxonomic scope" value="Bacteria"/>
</dbReference>
<dbReference type="Pfam" id="PF13187">
    <property type="entry name" value="Fer4_9"/>
    <property type="match status" value="1"/>
</dbReference>
<dbReference type="GO" id="GO:0046872">
    <property type="term" value="F:metal ion binding"/>
    <property type="evidence" value="ECO:0007669"/>
    <property type="project" value="UniProtKB-KW"/>
</dbReference>
<keyword evidence="4" id="KW-0408">Iron</keyword>
<dbReference type="InterPro" id="IPR036197">
    <property type="entry name" value="NarG-like_sf"/>
</dbReference>
<evidence type="ECO:0000313" key="8">
    <source>
        <dbReference type="EMBL" id="ABW67221.1"/>
    </source>
</evidence>
<accession>A8ZYW6</accession>
<dbReference type="InterPro" id="IPR004017">
    <property type="entry name" value="Cys_rich_dom"/>
</dbReference>
<reference evidence="8 9" key="1">
    <citation type="submission" date="2007-10" db="EMBL/GenBank/DDBJ databases">
        <title>Complete sequence of Desulfococcus oleovorans Hxd3.</title>
        <authorList>
            <consortium name="US DOE Joint Genome Institute"/>
            <person name="Copeland A."/>
            <person name="Lucas S."/>
            <person name="Lapidus A."/>
            <person name="Barry K."/>
            <person name="Glavina del Rio T."/>
            <person name="Dalin E."/>
            <person name="Tice H."/>
            <person name="Pitluck S."/>
            <person name="Kiss H."/>
            <person name="Brettin T."/>
            <person name="Bruce D."/>
            <person name="Detter J.C."/>
            <person name="Han C."/>
            <person name="Schmutz J."/>
            <person name="Larimer F."/>
            <person name="Land M."/>
            <person name="Hauser L."/>
            <person name="Kyrpides N."/>
            <person name="Kim E."/>
            <person name="Wawrik B."/>
            <person name="Richardson P."/>
        </authorList>
    </citation>
    <scope>NUCLEOTIDE SEQUENCE [LARGE SCALE GENOMIC DNA]</scope>
    <source>
        <strain evidence="9">DSM 6200 / JCM 39069 / Hxd3</strain>
    </source>
</reference>
<feature type="transmembrane region" description="Helical" evidence="6">
    <location>
        <begin position="12"/>
        <end position="36"/>
    </location>
</feature>
<dbReference type="HOGENOM" id="CLU_005304_1_0_7"/>
<dbReference type="InterPro" id="IPR017900">
    <property type="entry name" value="4Fe4S_Fe_S_CS"/>
</dbReference>
<feature type="transmembrane region" description="Helical" evidence="6">
    <location>
        <begin position="76"/>
        <end position="95"/>
    </location>
</feature>
<protein>
    <recommendedName>
        <fullName evidence="7">4Fe-4S ferredoxin-type domain-containing protein</fullName>
    </recommendedName>
</protein>
<dbReference type="SUPFAM" id="SSF46548">
    <property type="entry name" value="alpha-helical ferredoxin"/>
    <property type="match status" value="1"/>
</dbReference>
<name>A8ZYW6_DESOH</name>
<proteinExistence type="predicted"/>
<evidence type="ECO:0000259" key="7">
    <source>
        <dbReference type="PROSITE" id="PS51379"/>
    </source>
</evidence>
<evidence type="ECO:0000256" key="4">
    <source>
        <dbReference type="ARBA" id="ARBA00023004"/>
    </source>
</evidence>
<evidence type="ECO:0000313" key="9">
    <source>
        <dbReference type="Proteomes" id="UP000008561"/>
    </source>
</evidence>
<dbReference type="InterPro" id="IPR017896">
    <property type="entry name" value="4Fe4S_Fe-S-bd"/>
</dbReference>
<dbReference type="Gene3D" id="1.10.1060.10">
    <property type="entry name" value="Alpha-helical ferredoxin"/>
    <property type="match status" value="1"/>
</dbReference>
<dbReference type="PANTHER" id="PTHR43255:SF1">
    <property type="entry name" value="IRON-SULFUR-BINDING OXIDOREDUCTASE FADF-RELATED"/>
    <property type="match status" value="1"/>
</dbReference>
<dbReference type="Gene3D" id="1.20.950.20">
    <property type="entry name" value="Transmembrane di-heme cytochromes, Chain C"/>
    <property type="match status" value="1"/>
</dbReference>
<dbReference type="GO" id="GO:0051539">
    <property type="term" value="F:4 iron, 4 sulfur cluster binding"/>
    <property type="evidence" value="ECO:0007669"/>
    <property type="project" value="UniProtKB-KW"/>
</dbReference>
<dbReference type="GO" id="GO:0005886">
    <property type="term" value="C:plasma membrane"/>
    <property type="evidence" value="ECO:0007669"/>
    <property type="project" value="TreeGrafter"/>
</dbReference>
<dbReference type="PROSITE" id="PS00198">
    <property type="entry name" value="4FE4S_FER_1"/>
    <property type="match status" value="1"/>
</dbReference>
<evidence type="ECO:0000256" key="2">
    <source>
        <dbReference type="ARBA" id="ARBA00022723"/>
    </source>
</evidence>
<evidence type="ECO:0000256" key="5">
    <source>
        <dbReference type="ARBA" id="ARBA00023014"/>
    </source>
</evidence>
<gene>
    <name evidence="8" type="ordered locus">Dole_1417</name>
</gene>
<dbReference type="Pfam" id="PF02754">
    <property type="entry name" value="CCG"/>
    <property type="match status" value="2"/>
</dbReference>
<dbReference type="GO" id="GO:0016491">
    <property type="term" value="F:oxidoreductase activity"/>
    <property type="evidence" value="ECO:0007669"/>
    <property type="project" value="UniProtKB-KW"/>
</dbReference>
<dbReference type="STRING" id="96561.Dole_1417"/>
<keyword evidence="5" id="KW-0411">Iron-sulfur</keyword>
<keyword evidence="6" id="KW-1133">Transmembrane helix</keyword>
<dbReference type="InterPro" id="IPR051460">
    <property type="entry name" value="HdrC_iron-sulfur_subunit"/>
</dbReference>
<keyword evidence="2" id="KW-0479">Metal-binding</keyword>
<dbReference type="PROSITE" id="PS51379">
    <property type="entry name" value="4FE4S_FER_2"/>
    <property type="match status" value="2"/>
</dbReference>
<dbReference type="AlphaFoldDB" id="A8ZYW6"/>
<feature type="transmembrane region" description="Helical" evidence="6">
    <location>
        <begin position="128"/>
        <end position="146"/>
    </location>
</feature>
<evidence type="ECO:0000256" key="3">
    <source>
        <dbReference type="ARBA" id="ARBA00023002"/>
    </source>
</evidence>
<dbReference type="InterPro" id="IPR009051">
    <property type="entry name" value="Helical_ferredxn"/>
</dbReference>
<keyword evidence="9" id="KW-1185">Reference proteome</keyword>
<dbReference type="RefSeq" id="WP_012174837.1">
    <property type="nucleotide sequence ID" value="NC_009943.1"/>
</dbReference>
<keyword evidence="6" id="KW-0472">Membrane</keyword>
<keyword evidence="1" id="KW-0004">4Fe-4S</keyword>
<dbReference type="SUPFAM" id="SSF103501">
    <property type="entry name" value="Respiratory nitrate reductase 1 gamma chain"/>
    <property type="match status" value="1"/>
</dbReference>
<feature type="domain" description="4Fe-4S ferredoxin-type" evidence="7">
    <location>
        <begin position="293"/>
        <end position="322"/>
    </location>
</feature>
<dbReference type="KEGG" id="dol:Dole_1417"/>
<dbReference type="PANTHER" id="PTHR43255">
    <property type="entry name" value="IRON-SULFUR-BINDING OXIDOREDUCTASE FADF-RELATED-RELATED"/>
    <property type="match status" value="1"/>
</dbReference>
<evidence type="ECO:0000256" key="6">
    <source>
        <dbReference type="SAM" id="Phobius"/>
    </source>
</evidence>
<organism evidence="8 9">
    <name type="scientific">Desulfosudis oleivorans (strain DSM 6200 / JCM 39069 / Hxd3)</name>
    <name type="common">Desulfococcus oleovorans</name>
    <dbReference type="NCBI Taxonomy" id="96561"/>
    <lineage>
        <taxon>Bacteria</taxon>
        <taxon>Pseudomonadati</taxon>
        <taxon>Thermodesulfobacteriota</taxon>
        <taxon>Desulfobacteria</taxon>
        <taxon>Desulfobacterales</taxon>
        <taxon>Desulfosudaceae</taxon>
        <taxon>Desulfosudis</taxon>
    </lineage>
</organism>
<keyword evidence="6" id="KW-0812">Transmembrane</keyword>
<dbReference type="Proteomes" id="UP000008561">
    <property type="component" value="Chromosome"/>
</dbReference>
<feature type="transmembrane region" description="Helical" evidence="6">
    <location>
        <begin position="233"/>
        <end position="257"/>
    </location>
</feature>